<dbReference type="EMBL" id="LAZR01002613">
    <property type="protein sequence ID" value="KKN27792.1"/>
    <property type="molecule type" value="Genomic_DNA"/>
</dbReference>
<proteinExistence type="predicted"/>
<dbReference type="AlphaFoldDB" id="A0A0F9PSX0"/>
<organism evidence="1">
    <name type="scientific">marine sediment metagenome</name>
    <dbReference type="NCBI Taxonomy" id="412755"/>
    <lineage>
        <taxon>unclassified sequences</taxon>
        <taxon>metagenomes</taxon>
        <taxon>ecological metagenomes</taxon>
    </lineage>
</organism>
<evidence type="ECO:0000313" key="1">
    <source>
        <dbReference type="EMBL" id="KKN27792.1"/>
    </source>
</evidence>
<sequence>MYKVTGQGFMIYLINYYVDFRNDNPFGYDPYLDMKIWFSGGGNVRITISYYDSSSDVWYVTQNGYSSWIWHALDAGKTVKRIRWENLEWWFPGRVWVDIATIFYD</sequence>
<gene>
    <name evidence="1" type="ORF">LCGC14_0860960</name>
</gene>
<comment type="caution">
    <text evidence="1">The sequence shown here is derived from an EMBL/GenBank/DDBJ whole genome shotgun (WGS) entry which is preliminary data.</text>
</comment>
<reference evidence="1" key="1">
    <citation type="journal article" date="2015" name="Nature">
        <title>Complex archaea that bridge the gap between prokaryotes and eukaryotes.</title>
        <authorList>
            <person name="Spang A."/>
            <person name="Saw J.H."/>
            <person name="Jorgensen S.L."/>
            <person name="Zaremba-Niedzwiedzka K."/>
            <person name="Martijn J."/>
            <person name="Lind A.E."/>
            <person name="van Eijk R."/>
            <person name="Schleper C."/>
            <person name="Guy L."/>
            <person name="Ettema T.J."/>
        </authorList>
    </citation>
    <scope>NUCLEOTIDE SEQUENCE</scope>
</reference>
<accession>A0A0F9PSX0</accession>
<protein>
    <submittedName>
        <fullName evidence="1">Uncharacterized protein</fullName>
    </submittedName>
</protein>
<name>A0A0F9PSX0_9ZZZZ</name>